<feature type="region of interest" description="Disordered" evidence="1">
    <location>
        <begin position="433"/>
        <end position="454"/>
    </location>
</feature>
<feature type="compositionally biased region" description="Acidic residues" evidence="1">
    <location>
        <begin position="394"/>
        <end position="403"/>
    </location>
</feature>
<evidence type="ECO:0000313" key="3">
    <source>
        <dbReference type="Proteomes" id="UP001151760"/>
    </source>
</evidence>
<evidence type="ECO:0000256" key="1">
    <source>
        <dbReference type="SAM" id="MobiDB-lite"/>
    </source>
</evidence>
<feature type="region of interest" description="Disordered" evidence="1">
    <location>
        <begin position="684"/>
        <end position="733"/>
    </location>
</feature>
<evidence type="ECO:0000313" key="2">
    <source>
        <dbReference type="EMBL" id="GJT37225.1"/>
    </source>
</evidence>
<comment type="caution">
    <text evidence="2">The sequence shown here is derived from an EMBL/GenBank/DDBJ whole genome shotgun (WGS) entry which is preliminary data.</text>
</comment>
<feature type="compositionally biased region" description="Basic and acidic residues" evidence="1">
    <location>
        <begin position="708"/>
        <end position="724"/>
    </location>
</feature>
<feature type="compositionally biased region" description="Basic and acidic residues" evidence="1">
    <location>
        <begin position="303"/>
        <end position="312"/>
    </location>
</feature>
<feature type="region of interest" description="Disordered" evidence="1">
    <location>
        <begin position="279"/>
        <end position="404"/>
    </location>
</feature>
<proteinExistence type="predicted"/>
<feature type="compositionally biased region" description="Basic and acidic residues" evidence="1">
    <location>
        <begin position="365"/>
        <end position="379"/>
    </location>
</feature>
<dbReference type="Proteomes" id="UP001151760">
    <property type="component" value="Unassembled WGS sequence"/>
</dbReference>
<sequence>MNPVAAKQVALDNSLVPPEKRLKIEKCNARIEFSKPQREETYQVTFDVLKLSPCYPAFMITAEVPEVYMHQFWNTIQKIKDTDAYRFKLDKKKFRVDTEVFREILQICLILPNQEFVEPPSEDELVPFIQELGASLGKQQDLIDSENQELRSCRQYGALIPNEMINQDIKDSKSYKTYLDFATGKATPKKSRKFKKVALPLRKLSPVLEEEPAVKPKRAKKPAKKSTTVPTACVVIRDTPSESMPKKKTPAKVDRGKCMDLLSDVALLKVTQLKKTLKKSNLETHKHHASGSGDGVGSQPKVPNEHEDKTTGTDEGIGTKPGVPDVPKYISESENESWGDSGDDDGNDDDSDEVTKDNDDNDVDSDAHGDKEASDSEKTDSDEDENPNLNQNNYEEEEYEEEYVCTPDSFEFTEDDEEYEEFYKDVNVRLKDTEHEEEGKGDVEMTDVGRDDGNQQTTYEQVKDDEQVILTTVHDTQKTEVTLQSLFVSSNFANQYLNLDNVPPTDTEVISMKNVKVRHEEPSTQTPPLLNIPVMIILKTSIATGSTIPPPIPPITLLPQQSAPTPTPTPTTATTITLIPALLNFSSLFRFDQRVSDLEKELSQFKQADYFAQLLKTIKSQIPAMVDAQLSTRLEDSIKKAFRSYTAEFAKKAKDERKRYIDLVEKSLDKDLFKSYGKVYSLKRDREDKDKDEDPTAGSDQGLKKWTTSKDAEPSRGSKSKESKSSLSKGTKS</sequence>
<accession>A0ABQ5DE30</accession>
<dbReference type="EMBL" id="BQNB010015205">
    <property type="protein sequence ID" value="GJT37225.1"/>
    <property type="molecule type" value="Genomic_DNA"/>
</dbReference>
<gene>
    <name evidence="2" type="ORF">Tco_0937090</name>
</gene>
<feature type="compositionally biased region" description="Acidic residues" evidence="1">
    <location>
        <begin position="333"/>
        <end position="352"/>
    </location>
</feature>
<reference evidence="2" key="2">
    <citation type="submission" date="2022-01" db="EMBL/GenBank/DDBJ databases">
        <authorList>
            <person name="Yamashiro T."/>
            <person name="Shiraishi A."/>
            <person name="Satake H."/>
            <person name="Nakayama K."/>
        </authorList>
    </citation>
    <scope>NUCLEOTIDE SEQUENCE</scope>
</reference>
<feature type="compositionally biased region" description="Basic and acidic residues" evidence="1">
    <location>
        <begin position="684"/>
        <end position="694"/>
    </location>
</feature>
<keyword evidence="3" id="KW-1185">Reference proteome</keyword>
<name>A0ABQ5DE30_9ASTR</name>
<reference evidence="2" key="1">
    <citation type="journal article" date="2022" name="Int. J. Mol. Sci.">
        <title>Draft Genome of Tanacetum Coccineum: Genomic Comparison of Closely Related Tanacetum-Family Plants.</title>
        <authorList>
            <person name="Yamashiro T."/>
            <person name="Shiraishi A."/>
            <person name="Nakayama K."/>
            <person name="Satake H."/>
        </authorList>
    </citation>
    <scope>NUCLEOTIDE SEQUENCE</scope>
</reference>
<feature type="compositionally biased region" description="Basic and acidic residues" evidence="1">
    <location>
        <begin position="433"/>
        <end position="453"/>
    </location>
</feature>
<protein>
    <submittedName>
        <fullName evidence="2">Uncharacterized protein</fullName>
    </submittedName>
</protein>
<organism evidence="2 3">
    <name type="scientific">Tanacetum coccineum</name>
    <dbReference type="NCBI Taxonomy" id="301880"/>
    <lineage>
        <taxon>Eukaryota</taxon>
        <taxon>Viridiplantae</taxon>
        <taxon>Streptophyta</taxon>
        <taxon>Embryophyta</taxon>
        <taxon>Tracheophyta</taxon>
        <taxon>Spermatophyta</taxon>
        <taxon>Magnoliopsida</taxon>
        <taxon>eudicotyledons</taxon>
        <taxon>Gunneridae</taxon>
        <taxon>Pentapetalae</taxon>
        <taxon>asterids</taxon>
        <taxon>campanulids</taxon>
        <taxon>Asterales</taxon>
        <taxon>Asteraceae</taxon>
        <taxon>Asteroideae</taxon>
        <taxon>Anthemideae</taxon>
        <taxon>Anthemidinae</taxon>
        <taxon>Tanacetum</taxon>
    </lineage>
</organism>